<organism evidence="6">
    <name type="scientific">hydrothermal vent metagenome</name>
    <dbReference type="NCBI Taxonomy" id="652676"/>
    <lineage>
        <taxon>unclassified sequences</taxon>
        <taxon>metagenomes</taxon>
        <taxon>ecological metagenomes</taxon>
    </lineage>
</organism>
<evidence type="ECO:0000313" key="6">
    <source>
        <dbReference type="EMBL" id="VAW17120.1"/>
    </source>
</evidence>
<dbReference type="PANTHER" id="PTHR45962">
    <property type="entry name" value="N-FATTY-ACYL-AMINO ACID SYNTHASE/HYDROLASE PM20D1"/>
    <property type="match status" value="1"/>
</dbReference>
<evidence type="ECO:0000256" key="3">
    <source>
        <dbReference type="ARBA" id="ARBA00022723"/>
    </source>
</evidence>
<keyword evidence="3" id="KW-0479">Metal-binding</keyword>
<dbReference type="InterPro" id="IPR047177">
    <property type="entry name" value="Pept_M20A"/>
</dbReference>
<dbReference type="GO" id="GO:0046872">
    <property type="term" value="F:metal ion binding"/>
    <property type="evidence" value="ECO:0007669"/>
    <property type="project" value="UniProtKB-KW"/>
</dbReference>
<keyword evidence="5" id="KW-0862">Zinc</keyword>
<feature type="non-terminal residue" evidence="6">
    <location>
        <position position="169"/>
    </location>
</feature>
<comment type="similarity">
    <text evidence="1">Belongs to the peptidase M20A family.</text>
</comment>
<dbReference type="AlphaFoldDB" id="A0A3B0TK37"/>
<evidence type="ECO:0000256" key="4">
    <source>
        <dbReference type="ARBA" id="ARBA00022801"/>
    </source>
</evidence>
<dbReference type="PANTHER" id="PTHR45962:SF1">
    <property type="entry name" value="N-FATTY-ACYL-AMINO ACID SYNTHASE_HYDROLASE PM20D1"/>
    <property type="match status" value="1"/>
</dbReference>
<dbReference type="SUPFAM" id="SSF53187">
    <property type="entry name" value="Zn-dependent exopeptidases"/>
    <property type="match status" value="1"/>
</dbReference>
<keyword evidence="2" id="KW-0645">Protease</keyword>
<keyword evidence="4" id="KW-0378">Hydrolase</keyword>
<protein>
    <recommendedName>
        <fullName evidence="7">M20/M25/M40 family metallo-hydrolase</fullName>
    </recommendedName>
</protein>
<evidence type="ECO:0000256" key="1">
    <source>
        <dbReference type="ARBA" id="ARBA00006247"/>
    </source>
</evidence>
<dbReference type="Gene3D" id="3.40.630.10">
    <property type="entry name" value="Zn peptidases"/>
    <property type="match status" value="1"/>
</dbReference>
<proteinExistence type="inferred from homology"/>
<dbReference type="GO" id="GO:0006508">
    <property type="term" value="P:proteolysis"/>
    <property type="evidence" value="ECO:0007669"/>
    <property type="project" value="UniProtKB-KW"/>
</dbReference>
<evidence type="ECO:0000256" key="5">
    <source>
        <dbReference type="ARBA" id="ARBA00022833"/>
    </source>
</evidence>
<gene>
    <name evidence="6" type="ORF">MNBD_BACTEROID01-859</name>
</gene>
<reference evidence="6" key="1">
    <citation type="submission" date="2018-06" db="EMBL/GenBank/DDBJ databases">
        <authorList>
            <person name="Zhirakovskaya E."/>
        </authorList>
    </citation>
    <scope>NUCLEOTIDE SEQUENCE</scope>
</reference>
<sequence>MIKKIFKYFGLAVVALVAVLLVKTLLYQSKQPDVAYKGPVGISEMSITNLSNAIQFMTVSNEDPSLNDTSEFALFHEFLRKAYPLAHQTLKRGIHNKFALLYEWEGKDTTLKPVILLAHQDVVPVVEAEWERPPFSGLIEDGYVWGRGTLDDKGSMIAIFESVEKLIRE</sequence>
<dbReference type="GO" id="GO:0008233">
    <property type="term" value="F:peptidase activity"/>
    <property type="evidence" value="ECO:0007669"/>
    <property type="project" value="UniProtKB-KW"/>
</dbReference>
<evidence type="ECO:0000256" key="2">
    <source>
        <dbReference type="ARBA" id="ARBA00022670"/>
    </source>
</evidence>
<accession>A0A3B0TK37</accession>
<dbReference type="EMBL" id="UOEP01000068">
    <property type="protein sequence ID" value="VAW17120.1"/>
    <property type="molecule type" value="Genomic_DNA"/>
</dbReference>
<evidence type="ECO:0008006" key="7">
    <source>
        <dbReference type="Google" id="ProtNLM"/>
    </source>
</evidence>
<dbReference type="Pfam" id="PF01546">
    <property type="entry name" value="Peptidase_M20"/>
    <property type="match status" value="1"/>
</dbReference>
<name>A0A3B0TK37_9ZZZZ</name>
<dbReference type="InterPro" id="IPR002933">
    <property type="entry name" value="Peptidase_M20"/>
</dbReference>